<keyword evidence="2" id="KW-1185">Reference proteome</keyword>
<dbReference type="OrthoDB" id="10580080at2759"/>
<organism evidence="1 2">
    <name type="scientific">Microthlaspi erraticum</name>
    <dbReference type="NCBI Taxonomy" id="1685480"/>
    <lineage>
        <taxon>Eukaryota</taxon>
        <taxon>Viridiplantae</taxon>
        <taxon>Streptophyta</taxon>
        <taxon>Embryophyta</taxon>
        <taxon>Tracheophyta</taxon>
        <taxon>Spermatophyta</taxon>
        <taxon>Magnoliopsida</taxon>
        <taxon>eudicotyledons</taxon>
        <taxon>Gunneridae</taxon>
        <taxon>Pentapetalae</taxon>
        <taxon>rosids</taxon>
        <taxon>malvids</taxon>
        <taxon>Brassicales</taxon>
        <taxon>Brassicaceae</taxon>
        <taxon>Coluteocarpeae</taxon>
        <taxon>Microthlaspi</taxon>
    </lineage>
</organism>
<comment type="caution">
    <text evidence="1">The sequence shown here is derived from an EMBL/GenBank/DDBJ whole genome shotgun (WGS) entry which is preliminary data.</text>
</comment>
<accession>A0A6D2HZB1</accession>
<proteinExistence type="predicted"/>
<reference evidence="1" key="1">
    <citation type="submission" date="2020-01" db="EMBL/GenBank/DDBJ databases">
        <authorList>
            <person name="Mishra B."/>
        </authorList>
    </citation>
    <scope>NUCLEOTIDE SEQUENCE [LARGE SCALE GENOMIC DNA]</scope>
</reference>
<dbReference type="Proteomes" id="UP000467841">
    <property type="component" value="Unassembled WGS sequence"/>
</dbReference>
<sequence>MDQTIHGKIGLRKIPVGGRQIMFLEFDRIIVKLFSGERLIGVLRGARSQTFLAKGHWRNRCSAVYSSPQWTQQALSGSPLLKRLSPRGRALCTIFHMKTFILGENLPDQMSEIQLIGSGGLVGLSSFAFREV</sequence>
<name>A0A6D2HZB1_9BRAS</name>
<dbReference type="EMBL" id="CACVBM020000621">
    <property type="protein sequence ID" value="CAA7021481.1"/>
    <property type="molecule type" value="Genomic_DNA"/>
</dbReference>
<evidence type="ECO:0000313" key="2">
    <source>
        <dbReference type="Proteomes" id="UP000467841"/>
    </source>
</evidence>
<evidence type="ECO:0000313" key="1">
    <source>
        <dbReference type="EMBL" id="CAA7021481.1"/>
    </source>
</evidence>
<gene>
    <name evidence="1" type="ORF">MERR_LOCUS8716</name>
</gene>
<dbReference type="AlphaFoldDB" id="A0A6D2HZB1"/>
<protein>
    <submittedName>
        <fullName evidence="1">Uncharacterized protein</fullName>
    </submittedName>
</protein>